<evidence type="ECO:0000313" key="4">
    <source>
        <dbReference type="Proteomes" id="UP001165121"/>
    </source>
</evidence>
<accession>A0A9W7D5Z2</accession>
<feature type="compositionally biased region" description="Acidic residues" evidence="1">
    <location>
        <begin position="99"/>
        <end position="112"/>
    </location>
</feature>
<keyword evidence="2" id="KW-0472">Membrane</keyword>
<name>A0A9W7D5Z2_9STRA</name>
<dbReference type="OrthoDB" id="129111at2759"/>
<organism evidence="3 4">
    <name type="scientific">Phytophthora fragariaefolia</name>
    <dbReference type="NCBI Taxonomy" id="1490495"/>
    <lineage>
        <taxon>Eukaryota</taxon>
        <taxon>Sar</taxon>
        <taxon>Stramenopiles</taxon>
        <taxon>Oomycota</taxon>
        <taxon>Peronosporomycetes</taxon>
        <taxon>Peronosporales</taxon>
        <taxon>Peronosporaceae</taxon>
        <taxon>Phytophthora</taxon>
    </lineage>
</organism>
<reference evidence="3" key="1">
    <citation type="submission" date="2023-04" db="EMBL/GenBank/DDBJ databases">
        <title>Phytophthora fragariaefolia NBRC 109709.</title>
        <authorList>
            <person name="Ichikawa N."/>
            <person name="Sato H."/>
            <person name="Tonouchi N."/>
        </authorList>
    </citation>
    <scope>NUCLEOTIDE SEQUENCE</scope>
    <source>
        <strain evidence="3">NBRC 109709</strain>
    </source>
</reference>
<keyword evidence="2" id="KW-1133">Transmembrane helix</keyword>
<gene>
    <name evidence="3" type="ORF">Pfra01_002196200</name>
</gene>
<dbReference type="Proteomes" id="UP001165121">
    <property type="component" value="Unassembled WGS sequence"/>
</dbReference>
<dbReference type="EMBL" id="BSXT01003251">
    <property type="protein sequence ID" value="GMF53238.1"/>
    <property type="molecule type" value="Genomic_DNA"/>
</dbReference>
<evidence type="ECO:0000256" key="1">
    <source>
        <dbReference type="SAM" id="MobiDB-lite"/>
    </source>
</evidence>
<keyword evidence="4" id="KW-1185">Reference proteome</keyword>
<feature type="transmembrane region" description="Helical" evidence="2">
    <location>
        <begin position="12"/>
        <end position="32"/>
    </location>
</feature>
<keyword evidence="2" id="KW-0812">Transmembrane</keyword>
<comment type="caution">
    <text evidence="3">The sequence shown here is derived from an EMBL/GenBank/DDBJ whole genome shotgun (WGS) entry which is preliminary data.</text>
</comment>
<feature type="compositionally biased region" description="Basic and acidic residues" evidence="1">
    <location>
        <begin position="70"/>
        <end position="88"/>
    </location>
</feature>
<sequence>MVGNSAARCCLLRLLVIAGTTLGVALVVLAVVRARSRSHRVLSELDGRERNLQDARYAMPVGLSEARFRGEGHHEWSSDDRRKHEKSHDHHHHHHHNDDDDSKDEGSDDDGGDGSSKAGSGGNNETDSAAIQSSVVTNMDGVNIGNTITIINIGIGSQGSSSGSAGNLWSGKVSGDHNAVSDGGRSAVTAAAVRAFCDSFGCSPSNSTEAPSTMPELKRNPVAGNEARYELPPAKIVNSAVALRHVRWLVLIAIVVQLR</sequence>
<protein>
    <submittedName>
        <fullName evidence="3">Unnamed protein product</fullName>
    </submittedName>
</protein>
<feature type="region of interest" description="Disordered" evidence="1">
    <location>
        <begin position="70"/>
        <end position="127"/>
    </location>
</feature>
<dbReference type="AlphaFoldDB" id="A0A9W7D5Z2"/>
<evidence type="ECO:0000256" key="2">
    <source>
        <dbReference type="SAM" id="Phobius"/>
    </source>
</evidence>
<evidence type="ECO:0000313" key="3">
    <source>
        <dbReference type="EMBL" id="GMF53238.1"/>
    </source>
</evidence>
<proteinExistence type="predicted"/>